<gene>
    <name evidence="5" type="ORF">G7077_06055</name>
</gene>
<dbReference type="GO" id="GO:0055085">
    <property type="term" value="P:transmembrane transport"/>
    <property type="evidence" value="ECO:0007669"/>
    <property type="project" value="InterPro"/>
</dbReference>
<proteinExistence type="predicted"/>
<keyword evidence="1" id="KW-0813">Transport</keyword>
<dbReference type="GO" id="GO:0016887">
    <property type="term" value="F:ATP hydrolysis activity"/>
    <property type="evidence" value="ECO:0007669"/>
    <property type="project" value="InterPro"/>
</dbReference>
<dbReference type="PANTHER" id="PTHR43158:SF2">
    <property type="entry name" value="SKFA PEPTIDE EXPORT ATP-BINDING PROTEIN SKFE"/>
    <property type="match status" value="1"/>
</dbReference>
<dbReference type="Pfam" id="PF00005">
    <property type="entry name" value="ABC_tran"/>
    <property type="match status" value="1"/>
</dbReference>
<evidence type="ECO:0000256" key="1">
    <source>
        <dbReference type="ARBA" id="ARBA00022448"/>
    </source>
</evidence>
<feature type="domain" description="ABC transporter" evidence="4">
    <location>
        <begin position="9"/>
        <end position="251"/>
    </location>
</feature>
<evidence type="ECO:0000259" key="4">
    <source>
        <dbReference type="PROSITE" id="PS50893"/>
    </source>
</evidence>
<dbReference type="CDD" id="cd03225">
    <property type="entry name" value="ABC_cobalt_CbiO_domain1"/>
    <property type="match status" value="1"/>
</dbReference>
<evidence type="ECO:0000313" key="6">
    <source>
        <dbReference type="Proteomes" id="UP000503222"/>
    </source>
</evidence>
<sequence>MIGERPPLLDIRDASVLRGGQLVLDHISLSVREGQHTAILGPNGAGKSTLMALISRDLYPLHGGQVGIMGQERWRIRDLRSLIGIVSPSVHLDLAGESGGRLDAFSAVAAAFFSSRGLSPNHSLDDDMLRRAGEALTRMGVNHLAAREVATLSSGEARRVLIARALVHNPRALILDEPCQGLDPGTRRRFLEDLREVARAGTTLILVTHHVEEILPEIAQIILLKHGKIAGAGDKDAMLERGRLGALFDTPAKVRRNGDWYHADFG</sequence>
<dbReference type="InterPro" id="IPR015856">
    <property type="entry name" value="ABC_transpr_CbiO/EcfA_su"/>
</dbReference>
<accession>A0A6G7YP69</accession>
<dbReference type="SMART" id="SM00382">
    <property type="entry name" value="AAA"/>
    <property type="match status" value="1"/>
</dbReference>
<dbReference type="InterPro" id="IPR017871">
    <property type="entry name" value="ABC_transporter-like_CS"/>
</dbReference>
<dbReference type="Proteomes" id="UP000503222">
    <property type="component" value="Chromosome"/>
</dbReference>
<dbReference type="PROSITE" id="PS00211">
    <property type="entry name" value="ABC_TRANSPORTER_1"/>
    <property type="match status" value="1"/>
</dbReference>
<dbReference type="GO" id="GO:0005524">
    <property type="term" value="F:ATP binding"/>
    <property type="evidence" value="ECO:0007669"/>
    <property type="project" value="UniProtKB-KW"/>
</dbReference>
<reference evidence="5 6" key="1">
    <citation type="submission" date="2020-03" db="EMBL/GenBank/DDBJ databases">
        <title>Sphingomonas sp. nov., isolated from fish.</title>
        <authorList>
            <person name="Hyun D.-W."/>
            <person name="Bae J.-W."/>
        </authorList>
    </citation>
    <scope>NUCLEOTIDE SEQUENCE [LARGE SCALE GENOMIC DNA]</scope>
    <source>
        <strain evidence="5 6">HDW15B</strain>
    </source>
</reference>
<evidence type="ECO:0000256" key="2">
    <source>
        <dbReference type="ARBA" id="ARBA00022741"/>
    </source>
</evidence>
<dbReference type="InterPro" id="IPR003439">
    <property type="entry name" value="ABC_transporter-like_ATP-bd"/>
</dbReference>
<keyword evidence="2" id="KW-0547">Nucleotide-binding</keyword>
<keyword evidence="3 5" id="KW-0067">ATP-binding</keyword>
<name>A0A6G7YP69_9SPHN</name>
<dbReference type="InterPro" id="IPR027417">
    <property type="entry name" value="P-loop_NTPase"/>
</dbReference>
<dbReference type="RefSeq" id="WP_166410920.1">
    <property type="nucleotide sequence ID" value="NZ_CP049869.1"/>
</dbReference>
<keyword evidence="6" id="KW-1185">Reference proteome</keyword>
<dbReference type="GO" id="GO:0016020">
    <property type="term" value="C:membrane"/>
    <property type="evidence" value="ECO:0007669"/>
    <property type="project" value="InterPro"/>
</dbReference>
<dbReference type="EMBL" id="CP049869">
    <property type="protein sequence ID" value="QIK78527.1"/>
    <property type="molecule type" value="Genomic_DNA"/>
</dbReference>
<dbReference type="PROSITE" id="PS50893">
    <property type="entry name" value="ABC_TRANSPORTER_2"/>
    <property type="match status" value="1"/>
</dbReference>
<dbReference type="AlphaFoldDB" id="A0A6G7YP69"/>
<dbReference type="Gene3D" id="3.40.50.300">
    <property type="entry name" value="P-loop containing nucleotide triphosphate hydrolases"/>
    <property type="match status" value="1"/>
</dbReference>
<dbReference type="InterPro" id="IPR003593">
    <property type="entry name" value="AAA+_ATPase"/>
</dbReference>
<organism evidence="5 6">
    <name type="scientific">Sphingomonas piscis</name>
    <dbReference type="NCBI Taxonomy" id="2714943"/>
    <lineage>
        <taxon>Bacteria</taxon>
        <taxon>Pseudomonadati</taxon>
        <taxon>Pseudomonadota</taxon>
        <taxon>Alphaproteobacteria</taxon>
        <taxon>Sphingomonadales</taxon>
        <taxon>Sphingomonadaceae</taxon>
        <taxon>Sphingomonas</taxon>
    </lineage>
</organism>
<evidence type="ECO:0000313" key="5">
    <source>
        <dbReference type="EMBL" id="QIK78527.1"/>
    </source>
</evidence>
<dbReference type="KEGG" id="spii:G7077_06055"/>
<dbReference type="PANTHER" id="PTHR43158">
    <property type="entry name" value="SKFA PEPTIDE EXPORT ATP-BINDING PROTEIN SKFE"/>
    <property type="match status" value="1"/>
</dbReference>
<protein>
    <submittedName>
        <fullName evidence="5">ATP-binding cassette domain-containing protein</fullName>
    </submittedName>
</protein>
<evidence type="ECO:0000256" key="3">
    <source>
        <dbReference type="ARBA" id="ARBA00022840"/>
    </source>
</evidence>
<dbReference type="SUPFAM" id="SSF52540">
    <property type="entry name" value="P-loop containing nucleoside triphosphate hydrolases"/>
    <property type="match status" value="1"/>
</dbReference>